<name>A0ABT9KPP0_9ACTN</name>
<sequence length="78" mass="8542">MRRGPGTIMTMRVSRDGGRTYGPVVVYDSVRDNLPPLMHSGWPPCTCPGHQVAADATERQLQLELSRVVPGPILRGTE</sequence>
<proteinExistence type="predicted"/>
<comment type="caution">
    <text evidence="1">The sequence shown here is derived from an EMBL/GenBank/DDBJ whole genome shotgun (WGS) entry which is preliminary data.</text>
</comment>
<accession>A0ABT9KPP0</accession>
<reference evidence="1 2" key="1">
    <citation type="submission" date="2023-07" db="EMBL/GenBank/DDBJ databases">
        <title>Sequencing the genomes of 1000 actinobacteria strains.</title>
        <authorList>
            <person name="Klenk H.-P."/>
        </authorList>
    </citation>
    <scope>NUCLEOTIDE SEQUENCE [LARGE SCALE GENOMIC DNA]</scope>
    <source>
        <strain evidence="1 2">DSM 41600</strain>
    </source>
</reference>
<dbReference type="Proteomes" id="UP001234880">
    <property type="component" value="Unassembled WGS sequence"/>
</dbReference>
<keyword evidence="2" id="KW-1185">Reference proteome</keyword>
<dbReference type="EMBL" id="JAURUE010000001">
    <property type="protein sequence ID" value="MDP9610406.1"/>
    <property type="molecule type" value="Genomic_DNA"/>
</dbReference>
<protein>
    <submittedName>
        <fullName evidence="1">Uncharacterized protein</fullName>
    </submittedName>
</protein>
<evidence type="ECO:0000313" key="1">
    <source>
        <dbReference type="EMBL" id="MDP9610406.1"/>
    </source>
</evidence>
<evidence type="ECO:0000313" key="2">
    <source>
        <dbReference type="Proteomes" id="UP001234880"/>
    </source>
</evidence>
<organism evidence="1 2">
    <name type="scientific">Streptomyces demainii</name>
    <dbReference type="NCBI Taxonomy" id="588122"/>
    <lineage>
        <taxon>Bacteria</taxon>
        <taxon>Bacillati</taxon>
        <taxon>Actinomycetota</taxon>
        <taxon>Actinomycetes</taxon>
        <taxon>Kitasatosporales</taxon>
        <taxon>Streptomycetaceae</taxon>
        <taxon>Streptomyces</taxon>
    </lineage>
</organism>
<gene>
    <name evidence="1" type="ORF">JOF35_002683</name>
</gene>